<comment type="caution">
    <text evidence="1">The sequence shown here is derived from an EMBL/GenBank/DDBJ whole genome shotgun (WGS) entry which is preliminary data.</text>
</comment>
<reference evidence="1" key="1">
    <citation type="journal article" date="2020" name="Cell">
        <title>Large-Scale Comparative Analyses of Tick Genomes Elucidate Their Genetic Diversity and Vector Capacities.</title>
        <authorList>
            <consortium name="Tick Genome and Microbiome Consortium (TIGMIC)"/>
            <person name="Jia N."/>
            <person name="Wang J."/>
            <person name="Shi W."/>
            <person name="Du L."/>
            <person name="Sun Y."/>
            <person name="Zhan W."/>
            <person name="Jiang J.F."/>
            <person name="Wang Q."/>
            <person name="Zhang B."/>
            <person name="Ji P."/>
            <person name="Bell-Sakyi L."/>
            <person name="Cui X.M."/>
            <person name="Yuan T.T."/>
            <person name="Jiang B.G."/>
            <person name="Yang W.F."/>
            <person name="Lam T.T."/>
            <person name="Chang Q.C."/>
            <person name="Ding S.J."/>
            <person name="Wang X.J."/>
            <person name="Zhu J.G."/>
            <person name="Ruan X.D."/>
            <person name="Zhao L."/>
            <person name="Wei J.T."/>
            <person name="Ye R.Z."/>
            <person name="Que T.C."/>
            <person name="Du C.H."/>
            <person name="Zhou Y.H."/>
            <person name="Cheng J.X."/>
            <person name="Dai P.F."/>
            <person name="Guo W.B."/>
            <person name="Han X.H."/>
            <person name="Huang E.J."/>
            <person name="Li L.F."/>
            <person name="Wei W."/>
            <person name="Gao Y.C."/>
            <person name="Liu J.Z."/>
            <person name="Shao H.Z."/>
            <person name="Wang X."/>
            <person name="Wang C.C."/>
            <person name="Yang T.C."/>
            <person name="Huo Q.B."/>
            <person name="Li W."/>
            <person name="Chen H.Y."/>
            <person name="Chen S.E."/>
            <person name="Zhou L.G."/>
            <person name="Ni X.B."/>
            <person name="Tian J.H."/>
            <person name="Sheng Y."/>
            <person name="Liu T."/>
            <person name="Pan Y.S."/>
            <person name="Xia L.Y."/>
            <person name="Li J."/>
            <person name="Zhao F."/>
            <person name="Cao W.C."/>
        </authorList>
    </citation>
    <scope>NUCLEOTIDE SEQUENCE</scope>
    <source>
        <strain evidence="1">Rmic-2018</strain>
    </source>
</reference>
<evidence type="ECO:0000313" key="2">
    <source>
        <dbReference type="Proteomes" id="UP000821866"/>
    </source>
</evidence>
<gene>
    <name evidence="1" type="ORF">HPB51_021373</name>
</gene>
<sequence length="260" mass="28047">MRTQRCRCRRPAEQQRSEKLCANVRHLSPRGDASSFLFGTARTGAFLAKRAAAAGAATTWKPWTRASARLHSSFGHGHDAGDFKVVAGKAAPCCVVRDPITRHVAAAPPLSPAGFILRFSLLTAVRRVGPKAAESIPTAAIPFEMRSISLRTSVTYVAFVRVGKEAVFRLPPFVGGGEDNIFVGLSWPPFFFPAGQKTSSRKAPRSSYQASIKSFRDVPAVTQRHYRDYASLGIVAAREKHAGGVNTSGGHFREAALGLD</sequence>
<dbReference type="AlphaFoldDB" id="A0A9J6F7L0"/>
<protein>
    <submittedName>
        <fullName evidence="1">Uncharacterized protein</fullName>
    </submittedName>
</protein>
<dbReference type="Proteomes" id="UP000821866">
    <property type="component" value="Chromosome 1"/>
</dbReference>
<accession>A0A9J6F7L0</accession>
<proteinExistence type="predicted"/>
<keyword evidence="2" id="KW-1185">Reference proteome</keyword>
<name>A0A9J6F7L0_RHIMP</name>
<reference evidence="1" key="2">
    <citation type="submission" date="2021-09" db="EMBL/GenBank/DDBJ databases">
        <authorList>
            <person name="Jia N."/>
            <person name="Wang J."/>
            <person name="Shi W."/>
            <person name="Du L."/>
            <person name="Sun Y."/>
            <person name="Zhan W."/>
            <person name="Jiang J."/>
            <person name="Wang Q."/>
            <person name="Zhang B."/>
            <person name="Ji P."/>
            <person name="Sakyi L.B."/>
            <person name="Cui X."/>
            <person name="Yuan T."/>
            <person name="Jiang B."/>
            <person name="Yang W."/>
            <person name="Lam T.T.-Y."/>
            <person name="Chang Q."/>
            <person name="Ding S."/>
            <person name="Wang X."/>
            <person name="Zhu J."/>
            <person name="Ruan X."/>
            <person name="Zhao L."/>
            <person name="Wei J."/>
            <person name="Que T."/>
            <person name="Du C."/>
            <person name="Cheng J."/>
            <person name="Dai P."/>
            <person name="Han X."/>
            <person name="Huang E."/>
            <person name="Gao Y."/>
            <person name="Liu J."/>
            <person name="Shao H."/>
            <person name="Ye R."/>
            <person name="Li L."/>
            <person name="Wei W."/>
            <person name="Wang X."/>
            <person name="Wang C."/>
            <person name="Huo Q."/>
            <person name="Li W."/>
            <person name="Guo W."/>
            <person name="Chen H."/>
            <person name="Chen S."/>
            <person name="Zhou L."/>
            <person name="Zhou L."/>
            <person name="Ni X."/>
            <person name="Tian J."/>
            <person name="Zhou Y."/>
            <person name="Sheng Y."/>
            <person name="Liu T."/>
            <person name="Pan Y."/>
            <person name="Xia L."/>
            <person name="Li J."/>
            <person name="Zhao F."/>
            <person name="Cao W."/>
        </authorList>
    </citation>
    <scope>NUCLEOTIDE SEQUENCE</scope>
    <source>
        <strain evidence="1">Rmic-2018</strain>
        <tissue evidence="1">Larvae</tissue>
    </source>
</reference>
<dbReference type="EMBL" id="JABSTU010000001">
    <property type="protein sequence ID" value="KAH8042289.1"/>
    <property type="molecule type" value="Genomic_DNA"/>
</dbReference>
<organism evidence="1 2">
    <name type="scientific">Rhipicephalus microplus</name>
    <name type="common">Cattle tick</name>
    <name type="synonym">Boophilus microplus</name>
    <dbReference type="NCBI Taxonomy" id="6941"/>
    <lineage>
        <taxon>Eukaryota</taxon>
        <taxon>Metazoa</taxon>
        <taxon>Ecdysozoa</taxon>
        <taxon>Arthropoda</taxon>
        <taxon>Chelicerata</taxon>
        <taxon>Arachnida</taxon>
        <taxon>Acari</taxon>
        <taxon>Parasitiformes</taxon>
        <taxon>Ixodida</taxon>
        <taxon>Ixodoidea</taxon>
        <taxon>Ixodidae</taxon>
        <taxon>Rhipicephalinae</taxon>
        <taxon>Rhipicephalus</taxon>
        <taxon>Boophilus</taxon>
    </lineage>
</organism>
<evidence type="ECO:0000313" key="1">
    <source>
        <dbReference type="EMBL" id="KAH8042289.1"/>
    </source>
</evidence>